<dbReference type="OrthoDB" id="9805356at2"/>
<comment type="caution">
    <text evidence="3">The sequence shown here is derived from an EMBL/GenBank/DDBJ whole genome shotgun (WGS) entry which is preliminary data.</text>
</comment>
<protein>
    <submittedName>
        <fullName evidence="3">XRE family transcriptional regulator</fullName>
    </submittedName>
</protein>
<dbReference type="AlphaFoldDB" id="A0A2T0XPN4"/>
<dbReference type="Proteomes" id="UP000252733">
    <property type="component" value="Unassembled WGS sequence"/>
</dbReference>
<dbReference type="SUPFAM" id="SSF51182">
    <property type="entry name" value="RmlC-like cupins"/>
    <property type="match status" value="1"/>
</dbReference>
<dbReference type="Gene3D" id="1.10.260.40">
    <property type="entry name" value="lambda repressor-like DNA-binding domains"/>
    <property type="match status" value="1"/>
</dbReference>
<dbReference type="SUPFAM" id="SSF47413">
    <property type="entry name" value="lambda repressor-like DNA-binding domains"/>
    <property type="match status" value="1"/>
</dbReference>
<dbReference type="Pfam" id="PF01381">
    <property type="entry name" value="HTH_3"/>
    <property type="match status" value="1"/>
</dbReference>
<evidence type="ECO:0000256" key="1">
    <source>
        <dbReference type="ARBA" id="ARBA00023125"/>
    </source>
</evidence>
<dbReference type="PROSITE" id="PS50943">
    <property type="entry name" value="HTH_CROC1"/>
    <property type="match status" value="1"/>
</dbReference>
<dbReference type="InterPro" id="IPR013096">
    <property type="entry name" value="Cupin_2"/>
</dbReference>
<organism evidence="3 4">
    <name type="scientific">Marinilabilia salmonicolor</name>
    <dbReference type="NCBI Taxonomy" id="989"/>
    <lineage>
        <taxon>Bacteria</taxon>
        <taxon>Pseudomonadati</taxon>
        <taxon>Bacteroidota</taxon>
        <taxon>Bacteroidia</taxon>
        <taxon>Marinilabiliales</taxon>
        <taxon>Marinilabiliaceae</taxon>
        <taxon>Marinilabilia</taxon>
    </lineage>
</organism>
<dbReference type="GO" id="GO:0005829">
    <property type="term" value="C:cytosol"/>
    <property type="evidence" value="ECO:0007669"/>
    <property type="project" value="TreeGrafter"/>
</dbReference>
<dbReference type="PANTHER" id="PTHR46797:SF19">
    <property type="entry name" value="BLL2473 PROTEIN"/>
    <property type="match status" value="1"/>
</dbReference>
<evidence type="ECO:0000259" key="2">
    <source>
        <dbReference type="PROSITE" id="PS50943"/>
    </source>
</evidence>
<feature type="domain" description="HTH cro/C1-type" evidence="2">
    <location>
        <begin position="7"/>
        <end position="61"/>
    </location>
</feature>
<evidence type="ECO:0000313" key="3">
    <source>
        <dbReference type="EMBL" id="RCW30373.1"/>
    </source>
</evidence>
<proteinExistence type="predicted"/>
<dbReference type="GO" id="GO:0003700">
    <property type="term" value="F:DNA-binding transcription factor activity"/>
    <property type="evidence" value="ECO:0007669"/>
    <property type="project" value="TreeGrafter"/>
</dbReference>
<dbReference type="STRING" id="1168289.GCA_000259075_00647"/>
<dbReference type="Pfam" id="PF07883">
    <property type="entry name" value="Cupin_2"/>
    <property type="match status" value="1"/>
</dbReference>
<dbReference type="SMART" id="SM00530">
    <property type="entry name" value="HTH_XRE"/>
    <property type="match status" value="1"/>
</dbReference>
<dbReference type="Gene3D" id="2.60.120.10">
    <property type="entry name" value="Jelly Rolls"/>
    <property type="match status" value="1"/>
</dbReference>
<dbReference type="InterPro" id="IPR050807">
    <property type="entry name" value="TransReg_Diox_bact_type"/>
</dbReference>
<reference evidence="3 4" key="1">
    <citation type="submission" date="2018-07" db="EMBL/GenBank/DDBJ databases">
        <title>Freshwater and sediment microbial communities from various areas in North America, analyzing microbe dynamics in response to fracking.</title>
        <authorList>
            <person name="Lamendella R."/>
        </authorList>
    </citation>
    <scope>NUCLEOTIDE SEQUENCE [LARGE SCALE GENOMIC DNA]</scope>
    <source>
        <strain evidence="3 4">160A</strain>
    </source>
</reference>
<gene>
    <name evidence="3" type="ORF">DFO77_12223</name>
</gene>
<evidence type="ECO:0000313" key="4">
    <source>
        <dbReference type="Proteomes" id="UP000252733"/>
    </source>
</evidence>
<dbReference type="InterPro" id="IPR014710">
    <property type="entry name" value="RmlC-like_jellyroll"/>
</dbReference>
<dbReference type="InterPro" id="IPR010982">
    <property type="entry name" value="Lambda_DNA-bd_dom_sf"/>
</dbReference>
<dbReference type="EMBL" id="QPIZ01000022">
    <property type="protein sequence ID" value="RCW30373.1"/>
    <property type="molecule type" value="Genomic_DNA"/>
</dbReference>
<dbReference type="PANTHER" id="PTHR46797">
    <property type="entry name" value="HTH-TYPE TRANSCRIPTIONAL REGULATOR"/>
    <property type="match status" value="1"/>
</dbReference>
<dbReference type="InterPro" id="IPR001387">
    <property type="entry name" value="Cro/C1-type_HTH"/>
</dbReference>
<dbReference type="GO" id="GO:0003677">
    <property type="term" value="F:DNA binding"/>
    <property type="evidence" value="ECO:0007669"/>
    <property type="project" value="UniProtKB-KW"/>
</dbReference>
<keyword evidence="4" id="KW-1185">Reference proteome</keyword>
<keyword evidence="1" id="KW-0238">DNA-binding</keyword>
<dbReference type="CDD" id="cd00093">
    <property type="entry name" value="HTH_XRE"/>
    <property type="match status" value="1"/>
</dbReference>
<name>A0A2T0XPN4_9BACT</name>
<dbReference type="RefSeq" id="WP_106152279.1">
    <property type="nucleotide sequence ID" value="NZ_PVTS01000004.1"/>
</dbReference>
<accession>A0A2T0XPN4</accession>
<sequence length="187" mass="20634">MKPGEKIKLQREDKKLELKEVAQRAQLDEQQLARIEAGEVAPALGTLIKLARVFGVRLGTFLDDQEETGAVVTRKGENGPADNMNAAGSQPHENLAFSSLARQKSDRHMDPFLIEVEPGDEFNSGSSSHEGEEFLYVLKGTLEVVYGKEKYELKEGDTIYYDSIVDHKVSATGTEKALVLAVVYLPV</sequence>
<dbReference type="InterPro" id="IPR011051">
    <property type="entry name" value="RmlC_Cupin_sf"/>
</dbReference>
<dbReference type="CDD" id="cd02209">
    <property type="entry name" value="cupin_XRE_C"/>
    <property type="match status" value="1"/>
</dbReference>